<dbReference type="InterPro" id="IPR043129">
    <property type="entry name" value="ATPase_NBD"/>
</dbReference>
<dbReference type="NCBIfam" id="NF045942">
    <property type="entry name" value="PolPhglucPhase"/>
    <property type="match status" value="1"/>
</dbReference>
<feature type="region of interest" description="Disordered" evidence="2">
    <location>
        <begin position="265"/>
        <end position="316"/>
    </location>
</feature>
<protein>
    <submittedName>
        <fullName evidence="3">ROK family protein</fullName>
    </submittedName>
</protein>
<evidence type="ECO:0000256" key="1">
    <source>
        <dbReference type="ARBA" id="ARBA00006479"/>
    </source>
</evidence>
<dbReference type="Gene3D" id="3.30.420.40">
    <property type="match status" value="2"/>
</dbReference>
<dbReference type="PANTHER" id="PTHR18964">
    <property type="entry name" value="ROK (REPRESSOR, ORF, KINASE) FAMILY"/>
    <property type="match status" value="1"/>
</dbReference>
<organism evidence="3 4">
    <name type="scientific">Actinomadura vinacea</name>
    <dbReference type="NCBI Taxonomy" id="115336"/>
    <lineage>
        <taxon>Bacteria</taxon>
        <taxon>Bacillati</taxon>
        <taxon>Actinomycetota</taxon>
        <taxon>Actinomycetes</taxon>
        <taxon>Streptosporangiales</taxon>
        <taxon>Thermomonosporaceae</taxon>
        <taxon>Actinomadura</taxon>
    </lineage>
</organism>
<evidence type="ECO:0000256" key="2">
    <source>
        <dbReference type="SAM" id="MobiDB-lite"/>
    </source>
</evidence>
<evidence type="ECO:0000313" key="4">
    <source>
        <dbReference type="Proteomes" id="UP001501231"/>
    </source>
</evidence>
<dbReference type="PANTHER" id="PTHR18964:SF146">
    <property type="entry name" value="POLYPHOSPHATE GLUCOKINASE"/>
    <property type="match status" value="1"/>
</dbReference>
<dbReference type="SUPFAM" id="SSF53067">
    <property type="entry name" value="Actin-like ATPase domain"/>
    <property type="match status" value="1"/>
</dbReference>
<accession>A0ABN3JTG4</accession>
<sequence length="316" mass="32363">MDSTNTRSTGTRGSGGGAAVEVLGIDIGGTGIKGALVDPANGRLVTERFRIDTPRHAQPDPVAEVVGRIVRHFEWSGPIGVTFPGVVSDGVTRSAANVSKKWIDLDARALFTEAAGKPVTVLNDADAAGIAEMSHGAGQGRDGTVVLLTLGTGIGSALFTDGVLVPNTEFGHIEIRGKDGETRASAKVRVDQNLSWAKWAGKLSEYLARLEFLISPGLIIVGGGVSRKADRFVPLIKGVRAPIVPAALINNAGIVGAAMAAAISPGPDGRSPRPVPAQTPPKASSGKGVRSRRGEGPVLAGARARLGLPPGPPENA</sequence>
<dbReference type="EMBL" id="BAAARW010000022">
    <property type="protein sequence ID" value="GAA2437315.1"/>
    <property type="molecule type" value="Genomic_DNA"/>
</dbReference>
<comment type="caution">
    <text evidence="3">The sequence shown here is derived from an EMBL/GenBank/DDBJ whole genome shotgun (WGS) entry which is preliminary data.</text>
</comment>
<proteinExistence type="inferred from homology"/>
<name>A0ABN3JTG4_9ACTN</name>
<dbReference type="InterPro" id="IPR000600">
    <property type="entry name" value="ROK"/>
</dbReference>
<keyword evidence="4" id="KW-1185">Reference proteome</keyword>
<dbReference type="CDD" id="cd24058">
    <property type="entry name" value="ASKHA_NBD_ROK_PPGK"/>
    <property type="match status" value="1"/>
</dbReference>
<reference evidence="3 4" key="1">
    <citation type="journal article" date="2019" name="Int. J. Syst. Evol. Microbiol.">
        <title>The Global Catalogue of Microorganisms (GCM) 10K type strain sequencing project: providing services to taxonomists for standard genome sequencing and annotation.</title>
        <authorList>
            <consortium name="The Broad Institute Genomics Platform"/>
            <consortium name="The Broad Institute Genome Sequencing Center for Infectious Disease"/>
            <person name="Wu L."/>
            <person name="Ma J."/>
        </authorList>
    </citation>
    <scope>NUCLEOTIDE SEQUENCE [LARGE SCALE GENOMIC DNA]</scope>
    <source>
        <strain evidence="3 4">JCM 3325</strain>
    </source>
</reference>
<comment type="similarity">
    <text evidence="1">Belongs to the ROK (NagC/XylR) family.</text>
</comment>
<dbReference type="Proteomes" id="UP001501231">
    <property type="component" value="Unassembled WGS sequence"/>
</dbReference>
<gene>
    <name evidence="3" type="ORF">GCM10010191_60180</name>
</gene>
<dbReference type="Pfam" id="PF00480">
    <property type="entry name" value="ROK"/>
    <property type="match status" value="1"/>
</dbReference>
<dbReference type="RefSeq" id="WP_344593452.1">
    <property type="nucleotide sequence ID" value="NZ_BAAARW010000022.1"/>
</dbReference>
<evidence type="ECO:0000313" key="3">
    <source>
        <dbReference type="EMBL" id="GAA2437315.1"/>
    </source>
</evidence>